<evidence type="ECO:0000259" key="7">
    <source>
        <dbReference type="Pfam" id="PF01171"/>
    </source>
</evidence>
<organism evidence="8 9">
    <name type="scientific">Martelella mangrovi</name>
    <dbReference type="NCBI Taxonomy" id="1397477"/>
    <lineage>
        <taxon>Bacteria</taxon>
        <taxon>Pseudomonadati</taxon>
        <taxon>Pseudomonadota</taxon>
        <taxon>Alphaproteobacteria</taxon>
        <taxon>Hyphomicrobiales</taxon>
        <taxon>Aurantimonadaceae</taxon>
        <taxon>Martelella</taxon>
    </lineage>
</organism>
<dbReference type="InterPro" id="IPR011063">
    <property type="entry name" value="TilS/TtcA_N"/>
</dbReference>
<dbReference type="Pfam" id="PF01171">
    <property type="entry name" value="ATP_bind_3"/>
    <property type="match status" value="1"/>
</dbReference>
<reference evidence="8 9" key="1">
    <citation type="submission" date="2024-06" db="EMBL/GenBank/DDBJ databases">
        <title>Genomic Encyclopedia of Type Strains, Phase IV (KMG-IV): sequencing the most valuable type-strain genomes for metagenomic binning, comparative biology and taxonomic classification.</title>
        <authorList>
            <person name="Goeker M."/>
        </authorList>
    </citation>
    <scope>NUCLEOTIDE SEQUENCE [LARGE SCALE GENOMIC DNA]</scope>
    <source>
        <strain evidence="8 9">DSM 28102</strain>
    </source>
</reference>
<dbReference type="NCBIfam" id="TIGR02432">
    <property type="entry name" value="lysidine_TilS_N"/>
    <property type="match status" value="1"/>
</dbReference>
<dbReference type="EC" id="6.3.4.19" evidence="6"/>
<keyword evidence="1 6" id="KW-0436">Ligase</keyword>
<dbReference type="RefSeq" id="WP_354435399.1">
    <property type="nucleotide sequence ID" value="NZ_JBEPLY010000014.1"/>
</dbReference>
<dbReference type="EMBL" id="JBEPLY010000014">
    <property type="protein sequence ID" value="MET3601541.1"/>
    <property type="molecule type" value="Genomic_DNA"/>
</dbReference>
<comment type="catalytic activity">
    <reaction evidence="5 6">
        <text>cytidine(34) in tRNA(Ile2) + L-lysine + ATP = lysidine(34) in tRNA(Ile2) + AMP + diphosphate + H(+)</text>
        <dbReference type="Rhea" id="RHEA:43744"/>
        <dbReference type="Rhea" id="RHEA-COMP:10625"/>
        <dbReference type="Rhea" id="RHEA-COMP:10670"/>
        <dbReference type="ChEBI" id="CHEBI:15378"/>
        <dbReference type="ChEBI" id="CHEBI:30616"/>
        <dbReference type="ChEBI" id="CHEBI:32551"/>
        <dbReference type="ChEBI" id="CHEBI:33019"/>
        <dbReference type="ChEBI" id="CHEBI:82748"/>
        <dbReference type="ChEBI" id="CHEBI:83665"/>
        <dbReference type="ChEBI" id="CHEBI:456215"/>
        <dbReference type="EC" id="6.3.4.19"/>
    </reaction>
</comment>
<evidence type="ECO:0000256" key="2">
    <source>
        <dbReference type="ARBA" id="ARBA00022694"/>
    </source>
</evidence>
<feature type="binding site" evidence="6">
    <location>
        <begin position="38"/>
        <end position="43"/>
    </location>
    <ligand>
        <name>ATP</name>
        <dbReference type="ChEBI" id="CHEBI:30616"/>
    </ligand>
</feature>
<comment type="function">
    <text evidence="6">Ligates lysine onto the cytidine present at position 34 of the AUA codon-specific tRNA(Ile) that contains the anticodon CAU, in an ATP-dependent manner. Cytidine is converted to lysidine, thus changing the amino acid specificity of the tRNA from methionine to isoleucine.</text>
</comment>
<dbReference type="PANTHER" id="PTHR43033">
    <property type="entry name" value="TRNA(ILE)-LYSIDINE SYNTHASE-RELATED"/>
    <property type="match status" value="1"/>
</dbReference>
<sequence length="444" mass="47109">MAASIPAADTLARSAPLRAAQDFVLQLKPHCHVLVAVSGGGDSIGLLSALLAAKTISGRNDIQLTAATVDHGLRPEAADEALWVGAFCAERGIAHHTLVWADDKPQSGLMVAARHARYRLLSSLAGRCGADVIAVAHTMDDQAETFAMRASRGASTVLTGMADKTLIEGRHWIARPFLKIGRSAIRDFLTLNGLSWIDDPSNDDAHYERVRTRQSIQETVETLAADAEKAAQARDRLSRSAAHLFAGIATIHGATVAQLDIDGLLGAGDAARYLLNILVPALGGLSYGPGGDVLDRVTALCTAPHGARMTAGRCLFERHRGHLFILRERRGLPETEIAPGGSAVWDGRFCFENRSQAALRIRPAGPDGAGDADAFSGLPPRLAHLAAAVCPVAMDTAGKQVLPTGVYLAPFDRFLPGFDLTLANMMAAAFTHAAYREPAATYLR</sequence>
<evidence type="ECO:0000256" key="6">
    <source>
        <dbReference type="HAMAP-Rule" id="MF_01161"/>
    </source>
</evidence>
<dbReference type="HAMAP" id="MF_01161">
    <property type="entry name" value="tRNA_Ile_lys_synt"/>
    <property type="match status" value="1"/>
</dbReference>
<protein>
    <recommendedName>
        <fullName evidence="6">tRNA(Ile)-lysidine synthase</fullName>
        <ecNumber evidence="6">6.3.4.19</ecNumber>
    </recommendedName>
    <alternativeName>
        <fullName evidence="6">tRNA(Ile)-2-lysyl-cytidine synthase</fullName>
    </alternativeName>
    <alternativeName>
        <fullName evidence="6">tRNA(Ile)-lysidine synthetase</fullName>
    </alternativeName>
</protein>
<dbReference type="Gene3D" id="3.40.50.620">
    <property type="entry name" value="HUPs"/>
    <property type="match status" value="1"/>
</dbReference>
<keyword evidence="9" id="KW-1185">Reference proteome</keyword>
<evidence type="ECO:0000256" key="5">
    <source>
        <dbReference type="ARBA" id="ARBA00048539"/>
    </source>
</evidence>
<dbReference type="InterPro" id="IPR012795">
    <property type="entry name" value="tRNA_Ile_lys_synt_N"/>
</dbReference>
<proteinExistence type="inferred from homology"/>
<dbReference type="GO" id="GO:0032267">
    <property type="term" value="F:tRNA(Ile)-lysidine synthase activity"/>
    <property type="evidence" value="ECO:0007669"/>
    <property type="project" value="UniProtKB-EC"/>
</dbReference>
<comment type="subcellular location">
    <subcellularLocation>
        <location evidence="6">Cytoplasm</location>
    </subcellularLocation>
</comment>
<accession>A0ABV2IF42</accession>
<evidence type="ECO:0000256" key="1">
    <source>
        <dbReference type="ARBA" id="ARBA00022598"/>
    </source>
</evidence>
<dbReference type="Proteomes" id="UP001549164">
    <property type="component" value="Unassembled WGS sequence"/>
</dbReference>
<feature type="domain" description="tRNA(Ile)-lysidine/2-thiocytidine synthase N-terminal" evidence="7">
    <location>
        <begin position="32"/>
        <end position="214"/>
    </location>
</feature>
<dbReference type="SUPFAM" id="SSF52402">
    <property type="entry name" value="Adenine nucleotide alpha hydrolases-like"/>
    <property type="match status" value="1"/>
</dbReference>
<comment type="caution">
    <text evidence="8">The sequence shown here is derived from an EMBL/GenBank/DDBJ whole genome shotgun (WGS) entry which is preliminary data.</text>
</comment>
<keyword evidence="3 6" id="KW-0547">Nucleotide-binding</keyword>
<evidence type="ECO:0000313" key="9">
    <source>
        <dbReference type="Proteomes" id="UP001549164"/>
    </source>
</evidence>
<dbReference type="InterPro" id="IPR012094">
    <property type="entry name" value="tRNA_Ile_lys_synt"/>
</dbReference>
<comment type="similarity">
    <text evidence="6">Belongs to the tRNA(Ile)-lysidine synthase family.</text>
</comment>
<dbReference type="PANTHER" id="PTHR43033:SF1">
    <property type="entry name" value="TRNA(ILE)-LYSIDINE SYNTHASE-RELATED"/>
    <property type="match status" value="1"/>
</dbReference>
<evidence type="ECO:0000256" key="4">
    <source>
        <dbReference type="ARBA" id="ARBA00022840"/>
    </source>
</evidence>
<dbReference type="InterPro" id="IPR014729">
    <property type="entry name" value="Rossmann-like_a/b/a_fold"/>
</dbReference>
<evidence type="ECO:0000313" key="8">
    <source>
        <dbReference type="EMBL" id="MET3601541.1"/>
    </source>
</evidence>
<keyword evidence="4 6" id="KW-0067">ATP-binding</keyword>
<comment type="domain">
    <text evidence="6">The N-terminal region contains the highly conserved SGGXDS motif, predicted to be a P-loop motif involved in ATP binding.</text>
</comment>
<gene>
    <name evidence="6" type="primary">tilS</name>
    <name evidence="8" type="ORF">ABID12_003501</name>
</gene>
<keyword evidence="2 6" id="KW-0819">tRNA processing</keyword>
<name>A0ABV2IF42_9HYPH</name>
<keyword evidence="6" id="KW-0963">Cytoplasm</keyword>
<dbReference type="CDD" id="cd01992">
    <property type="entry name" value="TilS_N"/>
    <property type="match status" value="1"/>
</dbReference>
<evidence type="ECO:0000256" key="3">
    <source>
        <dbReference type="ARBA" id="ARBA00022741"/>
    </source>
</evidence>